<accession>A0A1Z4BT19</accession>
<reference evidence="2" key="1">
    <citation type="submission" date="2017-06" db="EMBL/GenBank/DDBJ databases">
        <title>Complete genome sequence of Capnocytophaga sp. KCOM 1579 (=ChDC OS43) isolated from a human refractory periapical abscess lesion.</title>
        <authorList>
            <person name="Kook J.-K."/>
            <person name="Park S.-N."/>
            <person name="Lim Y.K."/>
            <person name="Roh H."/>
        </authorList>
    </citation>
    <scope>NUCLEOTIDE SEQUENCE [LARGE SCALE GENOMIC DNA]</scope>
    <source>
        <strain evidence="2">ChDC OS43</strain>
    </source>
</reference>
<proteinExistence type="predicted"/>
<dbReference type="KEGG" id="capn:CBG49_15400"/>
<gene>
    <name evidence="1" type="ORF">CBG49_15400</name>
</gene>
<organism evidence="1 2">
    <name type="scientific">Capnocytophaga endodontalis</name>
    <dbReference type="NCBI Taxonomy" id="2708117"/>
    <lineage>
        <taxon>Bacteria</taxon>
        <taxon>Pseudomonadati</taxon>
        <taxon>Bacteroidota</taxon>
        <taxon>Flavobacteriia</taxon>
        <taxon>Flavobacteriales</taxon>
        <taxon>Flavobacteriaceae</taxon>
        <taxon>Capnocytophaga</taxon>
    </lineage>
</organism>
<evidence type="ECO:0000313" key="2">
    <source>
        <dbReference type="Proteomes" id="UP000197007"/>
    </source>
</evidence>
<dbReference type="Proteomes" id="UP000197007">
    <property type="component" value="Chromosome"/>
</dbReference>
<dbReference type="RefSeq" id="WP_088595170.1">
    <property type="nucleotide sequence ID" value="NZ_CP022022.1"/>
</dbReference>
<protein>
    <recommendedName>
        <fullName evidence="3">DUF4435 domain-containing protein</fullName>
    </recommendedName>
</protein>
<dbReference type="EMBL" id="CP022022">
    <property type="protein sequence ID" value="ASF44372.1"/>
    <property type="molecule type" value="Genomic_DNA"/>
</dbReference>
<evidence type="ECO:0008006" key="3">
    <source>
        <dbReference type="Google" id="ProtNLM"/>
    </source>
</evidence>
<keyword evidence="2" id="KW-1185">Reference proteome</keyword>
<name>A0A1Z4BT19_9FLAO</name>
<dbReference type="AlphaFoldDB" id="A0A1Z4BT19"/>
<sequence length="270" mass="31671">MSEIITIYCEGQKESHDITILNKVIDGLNNILIKPIGGKLGSKAIVQYLENNQERELSKSKDYLLFRDRDFDQPIPNKERLIIEKKTCYSYRTTIENYLLDVKTFFHFLQEQENNYGIATEEAVKTFFIKVAKELQYYQAVRHSLGALRFANSFDTTWEKGSGTLPNALDLGSCKANAWQLIEKVLNKSNQQWTKKTFETTLQEFLTLFEAQSFFDELKFLVYYQGKDFAKALSKELPNFSIENYYKYAKKNFDYTKYLDLVELRAFIEN</sequence>
<evidence type="ECO:0000313" key="1">
    <source>
        <dbReference type="EMBL" id="ASF44372.1"/>
    </source>
</evidence>